<dbReference type="InterPro" id="IPR013229">
    <property type="entry name" value="PEGA"/>
</dbReference>
<keyword evidence="1" id="KW-1133">Transmembrane helix</keyword>
<keyword evidence="1" id="KW-0812">Transmembrane</keyword>
<name>A0A1F7X3H4_9BACT</name>
<keyword evidence="1" id="KW-0472">Membrane</keyword>
<dbReference type="Proteomes" id="UP000179219">
    <property type="component" value="Unassembled WGS sequence"/>
</dbReference>
<dbReference type="InterPro" id="IPR003646">
    <property type="entry name" value="SH3-like_bac-type"/>
</dbReference>
<protein>
    <recommendedName>
        <fullName evidence="2">SH3b domain-containing protein</fullName>
    </recommendedName>
</protein>
<comment type="caution">
    <text evidence="3">The sequence shown here is derived from an EMBL/GenBank/DDBJ whole genome shotgun (WGS) entry which is preliminary data.</text>
</comment>
<dbReference type="AlphaFoldDB" id="A0A1F7X3H4"/>
<feature type="domain" description="SH3b" evidence="2">
    <location>
        <begin position="211"/>
        <end position="287"/>
    </location>
</feature>
<dbReference type="EMBL" id="MGFP01000021">
    <property type="protein sequence ID" value="OGM09557.1"/>
    <property type="molecule type" value="Genomic_DNA"/>
</dbReference>
<accession>A0A1F7X3H4</accession>
<gene>
    <name evidence="3" type="ORF">A2159_00210</name>
</gene>
<evidence type="ECO:0000259" key="2">
    <source>
        <dbReference type="PROSITE" id="PS51781"/>
    </source>
</evidence>
<feature type="transmembrane region" description="Helical" evidence="1">
    <location>
        <begin position="7"/>
        <end position="28"/>
    </location>
</feature>
<dbReference type="Gene3D" id="2.30.30.40">
    <property type="entry name" value="SH3 Domains"/>
    <property type="match status" value="1"/>
</dbReference>
<dbReference type="Pfam" id="PF08308">
    <property type="entry name" value="PEGA"/>
    <property type="match status" value="2"/>
</dbReference>
<evidence type="ECO:0000313" key="4">
    <source>
        <dbReference type="Proteomes" id="UP000179219"/>
    </source>
</evidence>
<evidence type="ECO:0000256" key="1">
    <source>
        <dbReference type="SAM" id="Phobius"/>
    </source>
</evidence>
<reference evidence="3 4" key="1">
    <citation type="journal article" date="2016" name="Nat. Commun.">
        <title>Thousands of microbial genomes shed light on interconnected biogeochemical processes in an aquifer system.</title>
        <authorList>
            <person name="Anantharaman K."/>
            <person name="Brown C.T."/>
            <person name="Hug L.A."/>
            <person name="Sharon I."/>
            <person name="Castelle C.J."/>
            <person name="Probst A.J."/>
            <person name="Thomas B.C."/>
            <person name="Singh A."/>
            <person name="Wilkins M.J."/>
            <person name="Karaoz U."/>
            <person name="Brodie E.L."/>
            <person name="Williams K.H."/>
            <person name="Hubbard S.S."/>
            <person name="Banfield J.F."/>
        </authorList>
    </citation>
    <scope>NUCLEOTIDE SEQUENCE [LARGE SCALE GENOMIC DNA]</scope>
</reference>
<sequence>MRKIKIIITSIVGLAIIIALVFFIFGFLKPKYAGIYIDTNPTSTIYIDGEEMGRTPYKKTIKPNEIEIKLVPDSFQLPLYPFETKIDLVAGVETVIKREFGETEELSSGEILSFEKGIRDETSLSVITIPDSGKLIIDRKDKAFTPHKTSAILPGNHILELSASGFVDKEIQVKTHSGYKLTAFVQLSKVAIQNNEEFEVATSAAGVEQGSEKVMVKIKSTPTGFLRVREEASSIANEVGRVIPGKTYILLEQDEKTGWYKIEFNEETDSKVIKSGWISNQYAERIDSNLEKEASPSAKKS</sequence>
<evidence type="ECO:0000313" key="3">
    <source>
        <dbReference type="EMBL" id="OGM09557.1"/>
    </source>
</evidence>
<dbReference type="PROSITE" id="PS51781">
    <property type="entry name" value="SH3B"/>
    <property type="match status" value="1"/>
</dbReference>
<proteinExistence type="predicted"/>
<dbReference type="Pfam" id="PF08239">
    <property type="entry name" value="SH3_3"/>
    <property type="match status" value="1"/>
</dbReference>
<organism evidence="3 4">
    <name type="scientific">Candidatus Woesebacteria bacterium RBG_13_34_9</name>
    <dbReference type="NCBI Taxonomy" id="1802477"/>
    <lineage>
        <taxon>Bacteria</taxon>
        <taxon>Candidatus Woeseibacteriota</taxon>
    </lineage>
</organism>